<gene>
    <name evidence="3" type="ORF">PYK22_01057</name>
</gene>
<accession>A0A0B6WXQ6</accession>
<dbReference type="Proteomes" id="UP000031518">
    <property type="component" value="Unassembled WGS sequence"/>
</dbReference>
<protein>
    <submittedName>
        <fullName evidence="3">Bacterial regulatory protein, Fis family</fullName>
    </submittedName>
</protein>
<feature type="coiled-coil region" evidence="1">
    <location>
        <begin position="7"/>
        <end position="34"/>
    </location>
</feature>
<dbReference type="STRING" id="454194.PYK22_01057"/>
<sequence>MKRRKGQKAIEERLVVLEGLMRDLSRELNGLRKATERELVNGGSFYDLVRSFERNLIKRALSKTNGHQARAAQLLGIKATTLNAKIKRLNISLDEFG</sequence>
<dbReference type="InterPro" id="IPR009057">
    <property type="entry name" value="Homeodomain-like_sf"/>
</dbReference>
<evidence type="ECO:0000313" key="3">
    <source>
        <dbReference type="EMBL" id="CDM65059.1"/>
    </source>
</evidence>
<evidence type="ECO:0000256" key="1">
    <source>
        <dbReference type="SAM" id="Coils"/>
    </source>
</evidence>
<reference evidence="3 4" key="2">
    <citation type="submission" date="2015-01" db="EMBL/GenBank/DDBJ databases">
        <title>Complete genome sequence of Pyrinomonas methylaliphatogenes type strain K22T.</title>
        <authorList>
            <person name="Lee K.C.Y."/>
            <person name="Power J.F."/>
            <person name="Dunfield P.F."/>
            <person name="Morgan X.C."/>
            <person name="Huttenhower C."/>
            <person name="Stott M.B."/>
        </authorList>
    </citation>
    <scope>NUCLEOTIDE SEQUENCE [LARGE SCALE GENOMIC DNA]</scope>
    <source>
        <strain evidence="3 4">K22</strain>
    </source>
</reference>
<dbReference type="OrthoDB" id="9802388at2"/>
<dbReference type="GO" id="GO:0043565">
    <property type="term" value="F:sequence-specific DNA binding"/>
    <property type="evidence" value="ECO:0007669"/>
    <property type="project" value="InterPro"/>
</dbReference>
<dbReference type="RefSeq" id="WP_041975109.1">
    <property type="nucleotide sequence ID" value="NZ_CBXV010000004.1"/>
</dbReference>
<dbReference type="AlphaFoldDB" id="A0A0B6WXQ6"/>
<keyword evidence="1" id="KW-0175">Coiled coil</keyword>
<dbReference type="Gene3D" id="1.10.10.60">
    <property type="entry name" value="Homeodomain-like"/>
    <property type="match status" value="1"/>
</dbReference>
<dbReference type="PRINTS" id="PR01590">
    <property type="entry name" value="HTHFIS"/>
</dbReference>
<evidence type="ECO:0000259" key="2">
    <source>
        <dbReference type="Pfam" id="PF02954"/>
    </source>
</evidence>
<name>A0A0B6WXQ6_9BACT</name>
<dbReference type="EMBL" id="CBXV010000004">
    <property type="protein sequence ID" value="CDM65059.1"/>
    <property type="molecule type" value="Genomic_DNA"/>
</dbReference>
<dbReference type="SUPFAM" id="SSF46689">
    <property type="entry name" value="Homeodomain-like"/>
    <property type="match status" value="1"/>
</dbReference>
<reference evidence="3 4" key="1">
    <citation type="submission" date="2013-12" db="EMBL/GenBank/DDBJ databases">
        <authorList>
            <person name="Stott M."/>
        </authorList>
    </citation>
    <scope>NUCLEOTIDE SEQUENCE [LARGE SCALE GENOMIC DNA]</scope>
    <source>
        <strain evidence="3 4">K22</strain>
    </source>
</reference>
<dbReference type="Pfam" id="PF02954">
    <property type="entry name" value="HTH_8"/>
    <property type="match status" value="1"/>
</dbReference>
<feature type="domain" description="DNA binding HTH" evidence="2">
    <location>
        <begin position="49"/>
        <end position="89"/>
    </location>
</feature>
<dbReference type="InterPro" id="IPR002197">
    <property type="entry name" value="HTH_Fis"/>
</dbReference>
<keyword evidence="4" id="KW-1185">Reference proteome</keyword>
<proteinExistence type="predicted"/>
<evidence type="ECO:0000313" key="4">
    <source>
        <dbReference type="Proteomes" id="UP000031518"/>
    </source>
</evidence>
<organism evidence="3 4">
    <name type="scientific">Pyrinomonas methylaliphatogenes</name>
    <dbReference type="NCBI Taxonomy" id="454194"/>
    <lineage>
        <taxon>Bacteria</taxon>
        <taxon>Pseudomonadati</taxon>
        <taxon>Acidobacteriota</taxon>
        <taxon>Blastocatellia</taxon>
        <taxon>Blastocatellales</taxon>
        <taxon>Pyrinomonadaceae</taxon>
        <taxon>Pyrinomonas</taxon>
    </lineage>
</organism>